<comment type="caution">
    <text evidence="1">The sequence shown here is derived from an EMBL/GenBank/DDBJ whole genome shotgun (WGS) entry which is preliminary data.</text>
</comment>
<dbReference type="GeneID" id="66302772"/>
<protein>
    <submittedName>
        <fullName evidence="1">Uncharacterized protein</fullName>
    </submittedName>
</protein>
<proteinExistence type="predicted"/>
<organism evidence="1 2">
    <name type="scientific">Clostridium chauvoei</name>
    <dbReference type="NCBI Taxonomy" id="46867"/>
    <lineage>
        <taxon>Bacteria</taxon>
        <taxon>Bacillati</taxon>
        <taxon>Bacillota</taxon>
        <taxon>Clostridia</taxon>
        <taxon>Eubacteriales</taxon>
        <taxon>Clostridiaceae</taxon>
        <taxon>Clostridium</taxon>
    </lineage>
</organism>
<dbReference type="EMBL" id="JAIFTX010000034">
    <property type="protein sequence ID" value="MBX7291713.1"/>
    <property type="molecule type" value="Genomic_DNA"/>
</dbReference>
<dbReference type="Proteomes" id="UP000775179">
    <property type="component" value="Unassembled WGS sequence"/>
</dbReference>
<evidence type="ECO:0000313" key="1">
    <source>
        <dbReference type="EMBL" id="MBX7291713.1"/>
    </source>
</evidence>
<sequence length="508" mass="57006">MGDYKKLTPTNGFDFKDLLNARQNNYAWSMGELGEYIYVGTGRNVLVSIIKAMATRVGVDPTAINFPISIKPIAEDNLGEIWRYKKDGSLPWKRVFKAEANSGIEGFRFMIANRPFGGNPCLYAAAFGSEIKILKTTNGVDWEYVNTTNLLGTSSRAMVIHRGKVYVATIDEFNSGETPLLYASREPEFYSWKSVIGSGANNPKGAITNMEVFNDRIYVATSSEDGVQVWRSKNRDPKADEWVCIVDKGFGDGANTFTLSIGVFDEYLYVSASKLLPLSWVIPLGCDIIRIDKRDNWRLVVGGPALIETNPIGHRGKSLSGLGSGFNNPFNVYAWQIKEYKGNLLVSTFDSATNVELILELILANRTLLEARIGEDTVRALIKIFKLVVRLLNEKNYPFGFNLYVSSDGINFDLAIRKGLCNRYNYGGRILYVDKCNDLYIGTANPYQGCEVWKTNNVQPYHPCCHHQLYNSNSGEFYQAIYAEAKDDLAKVEEKIPQISEFLKNIQI</sequence>
<dbReference type="KEGG" id="cchv:BTM20_12870"/>
<evidence type="ECO:0000313" key="2">
    <source>
        <dbReference type="Proteomes" id="UP000775179"/>
    </source>
</evidence>
<dbReference type="RefSeq" id="WP_021874681.1">
    <property type="nucleotide sequence ID" value="NZ_CP018624.1"/>
</dbReference>
<accession>A0ABD4RKI2</accession>
<reference evidence="1 2" key="1">
    <citation type="submission" date="2021-08" db="EMBL/GenBank/DDBJ databases">
        <title>Genome sequence analysis of Clostridium chauvoei strains of European origin and evaluation of typing options for outbreak investigations.</title>
        <authorList>
            <person name="Abdel-Glil M."/>
            <person name="Thomas P."/>
            <person name="Seyboldt C."/>
        </authorList>
    </citation>
    <scope>NUCLEOTIDE SEQUENCE [LARGE SCALE GENOMIC DNA]</scope>
    <source>
        <strain evidence="1 2">S0260-09</strain>
    </source>
</reference>
<name>A0ABD4RKI2_9CLOT</name>
<gene>
    <name evidence="1" type="ORF">K4H94_11985</name>
</gene>
<dbReference type="AlphaFoldDB" id="A0ABD4RKI2"/>